<gene>
    <name evidence="11" type="ORF">DFR44_10923</name>
</gene>
<keyword evidence="3 9" id="KW-0812">Transmembrane</keyword>
<organism evidence="11 12">
    <name type="scientific">Hydromonas duriensis</name>
    <dbReference type="NCBI Taxonomy" id="1527608"/>
    <lineage>
        <taxon>Bacteria</taxon>
        <taxon>Pseudomonadati</taxon>
        <taxon>Pseudomonadota</taxon>
        <taxon>Betaproteobacteria</taxon>
        <taxon>Burkholderiales</taxon>
        <taxon>Burkholderiaceae</taxon>
        <taxon>Hydromonas</taxon>
    </lineage>
</organism>
<protein>
    <recommendedName>
        <fullName evidence="8">Ancillary SecYEG translocon subunit</fullName>
    </recommendedName>
</protein>
<proteinExistence type="inferred from homology"/>
<keyword evidence="12" id="KW-1185">Reference proteome</keyword>
<dbReference type="Proteomes" id="UP000294480">
    <property type="component" value="Unassembled WGS sequence"/>
</dbReference>
<evidence type="ECO:0000256" key="6">
    <source>
        <dbReference type="ARBA" id="ARBA00023186"/>
    </source>
</evidence>
<dbReference type="Gene3D" id="1.25.40.10">
    <property type="entry name" value="Tetratricopeptide repeat domain"/>
    <property type="match status" value="1"/>
</dbReference>
<dbReference type="InterPro" id="IPR018704">
    <property type="entry name" value="SecYEG/CpoB_TPR"/>
</dbReference>
<evidence type="ECO:0000313" key="11">
    <source>
        <dbReference type="EMBL" id="TDR31506.1"/>
    </source>
</evidence>
<dbReference type="InterPro" id="IPR011990">
    <property type="entry name" value="TPR-like_helical_dom_sf"/>
</dbReference>
<feature type="domain" description="Ancillary SecYEG translocon subunit/Cell division coordinator CpoB TPR" evidence="10">
    <location>
        <begin position="15"/>
        <end position="209"/>
    </location>
</feature>
<sequence>MAFDLEEQEQIDKLKAFWERWGFLVSTVVTVSALTFIGWRGYEYYQIKQSEKAAEVYEVFNQAVQKKDASLDGALSTIQQSYGKTQYAAAASLQAAQVAIAAEQWDKAQAPLQWLVANGSLENQGAARLLLADVLAQTGKNEDALKVLDTVPSEMFALAFANKKADVYLQMKDMTKAREALEAALQLAKQQGATSKDLVDALQAKLDLLPKS</sequence>
<dbReference type="GO" id="GO:0005886">
    <property type="term" value="C:plasma membrane"/>
    <property type="evidence" value="ECO:0007669"/>
    <property type="project" value="UniProtKB-SubCell"/>
</dbReference>
<feature type="transmembrane region" description="Helical" evidence="9">
    <location>
        <begin position="20"/>
        <end position="39"/>
    </location>
</feature>
<dbReference type="EMBL" id="SNZE01000009">
    <property type="protein sequence ID" value="TDR31506.1"/>
    <property type="molecule type" value="Genomic_DNA"/>
</dbReference>
<dbReference type="PANTHER" id="PTHR38035:SF1">
    <property type="entry name" value="ANCILLARY SECYEG TRANSLOCON SUBUNIT"/>
    <property type="match status" value="1"/>
</dbReference>
<evidence type="ECO:0000256" key="8">
    <source>
        <dbReference type="ARBA" id="ARBA00024235"/>
    </source>
</evidence>
<reference evidence="11 12" key="1">
    <citation type="submission" date="2019-03" db="EMBL/GenBank/DDBJ databases">
        <title>Genomic Encyclopedia of Type Strains, Phase IV (KMG-IV): sequencing the most valuable type-strain genomes for metagenomic binning, comparative biology and taxonomic classification.</title>
        <authorList>
            <person name="Goeker M."/>
        </authorList>
    </citation>
    <scope>NUCLEOTIDE SEQUENCE [LARGE SCALE GENOMIC DNA]</scope>
    <source>
        <strain evidence="11 12">DSM 102852</strain>
    </source>
</reference>
<dbReference type="OrthoDB" id="8521102at2"/>
<evidence type="ECO:0000259" key="10">
    <source>
        <dbReference type="Pfam" id="PF09976"/>
    </source>
</evidence>
<keyword evidence="5 9" id="KW-0472">Membrane</keyword>
<evidence type="ECO:0000256" key="4">
    <source>
        <dbReference type="ARBA" id="ARBA00022989"/>
    </source>
</evidence>
<dbReference type="AlphaFoldDB" id="A0A4R6Y808"/>
<evidence type="ECO:0000313" key="12">
    <source>
        <dbReference type="Proteomes" id="UP000294480"/>
    </source>
</evidence>
<comment type="subcellular location">
    <subcellularLocation>
        <location evidence="1">Cell membrane</location>
        <topology evidence="1">Single-pass type II membrane protein</topology>
    </subcellularLocation>
</comment>
<evidence type="ECO:0000256" key="7">
    <source>
        <dbReference type="ARBA" id="ARBA00024197"/>
    </source>
</evidence>
<dbReference type="PANTHER" id="PTHR38035">
    <property type="entry name" value="UPF0070 PROTEIN YFGM"/>
    <property type="match status" value="1"/>
</dbReference>
<evidence type="ECO:0000256" key="3">
    <source>
        <dbReference type="ARBA" id="ARBA00022692"/>
    </source>
</evidence>
<dbReference type="GO" id="GO:0044877">
    <property type="term" value="F:protein-containing complex binding"/>
    <property type="evidence" value="ECO:0007669"/>
    <property type="project" value="InterPro"/>
</dbReference>
<keyword evidence="2" id="KW-1003">Cell membrane</keyword>
<comment type="caution">
    <text evidence="11">The sequence shown here is derived from an EMBL/GenBank/DDBJ whole genome shotgun (WGS) entry which is preliminary data.</text>
</comment>
<keyword evidence="6" id="KW-0143">Chaperone</keyword>
<evidence type="ECO:0000256" key="9">
    <source>
        <dbReference type="SAM" id="Phobius"/>
    </source>
</evidence>
<name>A0A4R6Y808_9BURK</name>
<keyword evidence="4 9" id="KW-1133">Transmembrane helix</keyword>
<dbReference type="RefSeq" id="WP_133619897.1">
    <property type="nucleotide sequence ID" value="NZ_SNZE01000009.1"/>
</dbReference>
<evidence type="ECO:0000256" key="1">
    <source>
        <dbReference type="ARBA" id="ARBA00004401"/>
    </source>
</evidence>
<evidence type="ECO:0000256" key="2">
    <source>
        <dbReference type="ARBA" id="ARBA00022475"/>
    </source>
</evidence>
<evidence type="ECO:0000256" key="5">
    <source>
        <dbReference type="ARBA" id="ARBA00023136"/>
    </source>
</evidence>
<comment type="similarity">
    <text evidence="7">Belongs to the YfgM family.</text>
</comment>
<dbReference type="Pfam" id="PF09976">
    <property type="entry name" value="TPR_21"/>
    <property type="match status" value="1"/>
</dbReference>
<dbReference type="SUPFAM" id="SSF48452">
    <property type="entry name" value="TPR-like"/>
    <property type="match status" value="1"/>
</dbReference>
<dbReference type="InterPro" id="IPR026039">
    <property type="entry name" value="YfgM"/>
</dbReference>
<accession>A0A4R6Y808</accession>